<evidence type="ECO:0000256" key="3">
    <source>
        <dbReference type="ARBA" id="ARBA00024670"/>
    </source>
</evidence>
<sequence length="109" mass="12468">MELNIDIVEERNKSVVRLSGEIDVYTAPQLKEKLLPLTKMTGNEVEVDMEFVSYMDSTGLGVFISALKSSNENSSKLKMINLSDRVYRVFNITGLHEIMDLERINKVER</sequence>
<dbReference type="InterPro" id="IPR036513">
    <property type="entry name" value="STAS_dom_sf"/>
</dbReference>
<reference evidence="6 7" key="1">
    <citation type="submission" date="2015-07" db="EMBL/GenBank/DDBJ databases">
        <title>High-quality draft genome sequence of Oceanobacillus caeni HM6, a bacillus isolated from a human feces.</title>
        <authorList>
            <person name="Kumar J."/>
            <person name="Verma M.K."/>
            <person name="Pandey R."/>
            <person name="Bhambi M."/>
            <person name="Chauhan N."/>
        </authorList>
    </citation>
    <scope>NUCLEOTIDE SEQUENCE [LARGE SCALE GENOMIC DNA]</scope>
    <source>
        <strain evidence="6 7">HM6</strain>
    </source>
</reference>
<accession>A0ABR5MJD2</accession>
<gene>
    <name evidence="6" type="ORF">AFL42_08645</name>
</gene>
<name>A0ABR5MJD2_9BACI</name>
<dbReference type="Proteomes" id="UP000037854">
    <property type="component" value="Unassembled WGS sequence"/>
</dbReference>
<feature type="domain" description="STAS" evidence="5">
    <location>
        <begin position="3"/>
        <end position="109"/>
    </location>
</feature>
<dbReference type="EMBL" id="LGTK01000024">
    <property type="protein sequence ID" value="KPH75628.1"/>
    <property type="molecule type" value="Genomic_DNA"/>
</dbReference>
<dbReference type="Pfam" id="PF01740">
    <property type="entry name" value="STAS"/>
    <property type="match status" value="1"/>
</dbReference>
<comment type="caution">
    <text evidence="6">The sequence shown here is derived from an EMBL/GenBank/DDBJ whole genome shotgun (WGS) entry which is preliminary data.</text>
</comment>
<evidence type="ECO:0000313" key="7">
    <source>
        <dbReference type="Proteomes" id="UP000037854"/>
    </source>
</evidence>
<dbReference type="CDD" id="cd07043">
    <property type="entry name" value="STAS_anti-anti-sigma_factors"/>
    <property type="match status" value="1"/>
</dbReference>
<comment type="similarity">
    <text evidence="1 4">Belongs to the anti-sigma-factor antagonist family.</text>
</comment>
<proteinExistence type="inferred from homology"/>
<keyword evidence="2" id="KW-0597">Phosphoprotein</keyword>
<dbReference type="Gene3D" id="3.30.750.24">
    <property type="entry name" value="STAS domain"/>
    <property type="match status" value="1"/>
</dbReference>
<dbReference type="NCBIfam" id="TIGR00377">
    <property type="entry name" value="ant_ant_sig"/>
    <property type="match status" value="1"/>
</dbReference>
<dbReference type="InterPro" id="IPR003658">
    <property type="entry name" value="Anti-sigma_ant"/>
</dbReference>
<evidence type="ECO:0000256" key="2">
    <source>
        <dbReference type="ARBA" id="ARBA00022553"/>
    </source>
</evidence>
<dbReference type="PANTHER" id="PTHR33495:SF9">
    <property type="entry name" value="ANTI-SIGMA-B FACTOR ANTAGONIST"/>
    <property type="match status" value="1"/>
</dbReference>
<evidence type="ECO:0000259" key="5">
    <source>
        <dbReference type="PROSITE" id="PS50801"/>
    </source>
</evidence>
<keyword evidence="7" id="KW-1185">Reference proteome</keyword>
<evidence type="ECO:0000313" key="6">
    <source>
        <dbReference type="EMBL" id="KPH75628.1"/>
    </source>
</evidence>
<dbReference type="SUPFAM" id="SSF52091">
    <property type="entry name" value="SpoIIaa-like"/>
    <property type="match status" value="1"/>
</dbReference>
<comment type="function">
    <text evidence="3">Positive regulator of sigma-B activity. Non-phosphorylated RsbV binds to RsbW, preventing its association with sigma-B. When phosphorylated, releases RsbW, which is then free to complex with and inactivate sigma-B.</text>
</comment>
<evidence type="ECO:0000256" key="1">
    <source>
        <dbReference type="ARBA" id="ARBA00009013"/>
    </source>
</evidence>
<dbReference type="InterPro" id="IPR002645">
    <property type="entry name" value="STAS_dom"/>
</dbReference>
<dbReference type="PROSITE" id="PS50801">
    <property type="entry name" value="STAS"/>
    <property type="match status" value="1"/>
</dbReference>
<evidence type="ECO:0000256" key="4">
    <source>
        <dbReference type="RuleBase" id="RU003749"/>
    </source>
</evidence>
<dbReference type="RefSeq" id="WP_047183654.1">
    <property type="nucleotide sequence ID" value="NZ_JAHHXM010000043.1"/>
</dbReference>
<organism evidence="6 7">
    <name type="scientific">Oceanobacillus caeni</name>
    <dbReference type="NCBI Taxonomy" id="405946"/>
    <lineage>
        <taxon>Bacteria</taxon>
        <taxon>Bacillati</taxon>
        <taxon>Bacillota</taxon>
        <taxon>Bacilli</taxon>
        <taxon>Bacillales</taxon>
        <taxon>Bacillaceae</taxon>
        <taxon>Oceanobacillus</taxon>
    </lineage>
</organism>
<protein>
    <recommendedName>
        <fullName evidence="4">Anti-sigma factor antagonist</fullName>
    </recommendedName>
</protein>
<dbReference type="PANTHER" id="PTHR33495">
    <property type="entry name" value="ANTI-SIGMA FACTOR ANTAGONIST TM_1081-RELATED-RELATED"/>
    <property type="match status" value="1"/>
</dbReference>